<protein>
    <submittedName>
        <fullName evidence="3">Uncharacterized protein</fullName>
    </submittedName>
</protein>
<dbReference type="Proteomes" id="UP000887575">
    <property type="component" value="Unassembled WGS sequence"/>
</dbReference>
<evidence type="ECO:0000313" key="3">
    <source>
        <dbReference type="WBParaSite" id="MBELARI_LOCUS10642"/>
    </source>
</evidence>
<keyword evidence="1" id="KW-0472">Membrane</keyword>
<proteinExistence type="predicted"/>
<feature type="transmembrane region" description="Helical" evidence="1">
    <location>
        <begin position="60"/>
        <end position="80"/>
    </location>
</feature>
<reference evidence="3" key="1">
    <citation type="submission" date="2024-02" db="UniProtKB">
        <authorList>
            <consortium name="WormBaseParasite"/>
        </authorList>
    </citation>
    <scope>IDENTIFICATION</scope>
</reference>
<organism evidence="2 3">
    <name type="scientific">Mesorhabditis belari</name>
    <dbReference type="NCBI Taxonomy" id="2138241"/>
    <lineage>
        <taxon>Eukaryota</taxon>
        <taxon>Metazoa</taxon>
        <taxon>Ecdysozoa</taxon>
        <taxon>Nematoda</taxon>
        <taxon>Chromadorea</taxon>
        <taxon>Rhabditida</taxon>
        <taxon>Rhabditina</taxon>
        <taxon>Rhabditomorpha</taxon>
        <taxon>Rhabditoidea</taxon>
        <taxon>Rhabditidae</taxon>
        <taxon>Mesorhabditinae</taxon>
        <taxon>Mesorhabditis</taxon>
    </lineage>
</organism>
<dbReference type="AlphaFoldDB" id="A0AAF3E9R5"/>
<keyword evidence="1" id="KW-1133">Transmembrane helix</keyword>
<evidence type="ECO:0000313" key="2">
    <source>
        <dbReference type="Proteomes" id="UP000887575"/>
    </source>
</evidence>
<name>A0AAF3E9R5_9BILA</name>
<keyword evidence="2" id="KW-1185">Reference proteome</keyword>
<sequence length="198" mass="22074">MCGNESHVLVEQRTSLFRLCNDLTEKTRKNVSRHRLLYKTSCHWLLCDPWSSWAPVSVPYWEFLLSAILSVFALGNLAYASQQAIKGKVEGAGKGSSACCAFFTLALLAQLHIMHSVNTHPPRNEGESLHYCEAGWSLLSGCLGTTLAGICGYLYLSAAQLLADRERSQRRRRLMHNAIMSSCRQEIALAIRAKMTVL</sequence>
<evidence type="ECO:0000256" key="1">
    <source>
        <dbReference type="SAM" id="Phobius"/>
    </source>
</evidence>
<keyword evidence="1" id="KW-0812">Transmembrane</keyword>
<accession>A0AAF3E9R5</accession>
<feature type="transmembrane region" description="Helical" evidence="1">
    <location>
        <begin position="134"/>
        <end position="163"/>
    </location>
</feature>
<feature type="transmembrane region" description="Helical" evidence="1">
    <location>
        <begin position="92"/>
        <end position="114"/>
    </location>
</feature>
<dbReference type="WBParaSite" id="MBELARI_LOCUS10642">
    <property type="protein sequence ID" value="MBELARI_LOCUS10642"/>
    <property type="gene ID" value="MBELARI_LOCUS10642"/>
</dbReference>